<accession>A0ABT9P1S9</accession>
<protein>
    <submittedName>
        <fullName evidence="2">Uncharacterized protein</fullName>
    </submittedName>
</protein>
<evidence type="ECO:0000256" key="1">
    <source>
        <dbReference type="SAM" id="SignalP"/>
    </source>
</evidence>
<feature type="chain" id="PRO_5045802555" evidence="1">
    <location>
        <begin position="30"/>
        <end position="188"/>
    </location>
</feature>
<reference evidence="2 3" key="1">
    <citation type="submission" date="2023-07" db="EMBL/GenBank/DDBJ databases">
        <title>Sequencing the genomes of 1000 actinobacteria strains.</title>
        <authorList>
            <person name="Klenk H.-P."/>
        </authorList>
    </citation>
    <scope>NUCLEOTIDE SEQUENCE [LARGE SCALE GENOMIC DNA]</scope>
    <source>
        <strain evidence="2 3">DSM 44388</strain>
    </source>
</reference>
<dbReference type="RefSeq" id="WP_307241626.1">
    <property type="nucleotide sequence ID" value="NZ_JAUSQZ010000001.1"/>
</dbReference>
<feature type="signal peptide" evidence="1">
    <location>
        <begin position="1"/>
        <end position="29"/>
    </location>
</feature>
<comment type="caution">
    <text evidence="2">The sequence shown here is derived from an EMBL/GenBank/DDBJ whole genome shotgun (WGS) entry which is preliminary data.</text>
</comment>
<dbReference type="EMBL" id="JAUSQZ010000001">
    <property type="protein sequence ID" value="MDP9826630.1"/>
    <property type="molecule type" value="Genomic_DNA"/>
</dbReference>
<proteinExistence type="predicted"/>
<organism evidence="2 3">
    <name type="scientific">Kineosporia succinea</name>
    <dbReference type="NCBI Taxonomy" id="84632"/>
    <lineage>
        <taxon>Bacteria</taxon>
        <taxon>Bacillati</taxon>
        <taxon>Actinomycetota</taxon>
        <taxon>Actinomycetes</taxon>
        <taxon>Kineosporiales</taxon>
        <taxon>Kineosporiaceae</taxon>
        <taxon>Kineosporia</taxon>
    </lineage>
</organism>
<dbReference type="Proteomes" id="UP001235712">
    <property type="component" value="Unassembled WGS sequence"/>
</dbReference>
<keyword evidence="3" id="KW-1185">Reference proteome</keyword>
<keyword evidence="1" id="KW-0732">Signal</keyword>
<evidence type="ECO:0000313" key="3">
    <source>
        <dbReference type="Proteomes" id="UP001235712"/>
    </source>
</evidence>
<sequence length="188" mass="19637">MSVKRISLAVAAVALGAGALTAVGSSAQALDNDSAAVSTPAKTTSYAAIPAKATDSLGFAKTGLEFGYVTRVSLKNDKLRITVKQAEFYDGKAAKLLNGGITPPNDWFVAEDESLDTSTYTVAGKASLIGAYDLLGQPDTVGRKAITAKQLAKNFSKLETKEVPVWLRHTDTSTNSGPVTALAEQFIP</sequence>
<evidence type="ECO:0000313" key="2">
    <source>
        <dbReference type="EMBL" id="MDP9826630.1"/>
    </source>
</evidence>
<name>A0ABT9P1S9_9ACTN</name>
<gene>
    <name evidence="2" type="ORF">J2S57_002379</name>
</gene>